<dbReference type="PANTHER" id="PTHR46328:SF27">
    <property type="entry name" value="OS12G0287500 PROTEIN"/>
    <property type="match status" value="1"/>
</dbReference>
<reference evidence="5 6" key="1">
    <citation type="submission" date="2019-01" db="EMBL/GenBank/DDBJ databases">
        <title>Sequencing of cultivated peanut Arachis hypogaea provides insights into genome evolution and oil improvement.</title>
        <authorList>
            <person name="Chen X."/>
        </authorList>
    </citation>
    <scope>NUCLEOTIDE SEQUENCE [LARGE SCALE GENOMIC DNA]</scope>
    <source>
        <strain evidence="6">cv. Fuhuasheng</strain>
        <tissue evidence="5">Leaves</tissue>
    </source>
</reference>
<evidence type="ECO:0000256" key="3">
    <source>
        <dbReference type="ARBA" id="ARBA00023163"/>
    </source>
</evidence>
<evidence type="ECO:0000256" key="2">
    <source>
        <dbReference type="ARBA" id="ARBA00023015"/>
    </source>
</evidence>
<keyword evidence="6" id="KW-1185">Reference proteome</keyword>
<dbReference type="PANTHER" id="PTHR46328">
    <property type="entry name" value="FAR-RED IMPAIRED RESPONSIVE (FAR1) FAMILY PROTEIN-RELATED"/>
    <property type="match status" value="1"/>
</dbReference>
<keyword evidence="2" id="KW-0805">Transcription regulation</keyword>
<dbReference type="InterPro" id="IPR005202">
    <property type="entry name" value="TF_GRAS"/>
</dbReference>
<dbReference type="Pfam" id="PF03514">
    <property type="entry name" value="GRAS"/>
    <property type="match status" value="1"/>
</dbReference>
<sequence length="188" mass="21209">MDCMVLALKSRVNLLENAPPVAELLATNIPSRLRFMAANFAILKAAFENKTELKRFCVVDFNIGHEKQYMSLLLALSARGRTPPAVIMDDLTSDSQLNQSEVDFEIESNEVPETFCAVDDQFVPKVGMTFKTLDDAAKFYKNYSKVADFSTRVWCTNKKGNEIKNQLITCTREGKWKSKISPTEKTNP</sequence>
<evidence type="ECO:0000256" key="1">
    <source>
        <dbReference type="ARBA" id="ARBA00004123"/>
    </source>
</evidence>
<dbReference type="EMBL" id="SDMP01000016">
    <property type="protein sequence ID" value="RYR02733.1"/>
    <property type="molecule type" value="Genomic_DNA"/>
</dbReference>
<name>A0A444YL95_ARAHY</name>
<proteinExistence type="predicted"/>
<dbReference type="GO" id="GO:0005634">
    <property type="term" value="C:nucleus"/>
    <property type="evidence" value="ECO:0007669"/>
    <property type="project" value="UniProtKB-SubCell"/>
</dbReference>
<gene>
    <name evidence="5" type="ORF">Ahy_B06g081545</name>
</gene>
<organism evidence="5 6">
    <name type="scientific">Arachis hypogaea</name>
    <name type="common">Peanut</name>
    <dbReference type="NCBI Taxonomy" id="3818"/>
    <lineage>
        <taxon>Eukaryota</taxon>
        <taxon>Viridiplantae</taxon>
        <taxon>Streptophyta</taxon>
        <taxon>Embryophyta</taxon>
        <taxon>Tracheophyta</taxon>
        <taxon>Spermatophyta</taxon>
        <taxon>Magnoliopsida</taxon>
        <taxon>eudicotyledons</taxon>
        <taxon>Gunneridae</taxon>
        <taxon>Pentapetalae</taxon>
        <taxon>rosids</taxon>
        <taxon>fabids</taxon>
        <taxon>Fabales</taxon>
        <taxon>Fabaceae</taxon>
        <taxon>Papilionoideae</taxon>
        <taxon>50 kb inversion clade</taxon>
        <taxon>dalbergioids sensu lato</taxon>
        <taxon>Dalbergieae</taxon>
        <taxon>Pterocarpus clade</taxon>
        <taxon>Arachis</taxon>
    </lineage>
</organism>
<evidence type="ECO:0000256" key="4">
    <source>
        <dbReference type="ARBA" id="ARBA00023242"/>
    </source>
</evidence>
<dbReference type="AlphaFoldDB" id="A0A444YL95"/>
<evidence type="ECO:0000313" key="6">
    <source>
        <dbReference type="Proteomes" id="UP000289738"/>
    </source>
</evidence>
<dbReference type="Proteomes" id="UP000289738">
    <property type="component" value="Chromosome B06"/>
</dbReference>
<protein>
    <submittedName>
        <fullName evidence="5">Uncharacterized protein</fullName>
    </submittedName>
</protein>
<evidence type="ECO:0000313" key="5">
    <source>
        <dbReference type="EMBL" id="RYR02733.1"/>
    </source>
</evidence>
<keyword evidence="4" id="KW-0539">Nucleus</keyword>
<comment type="subcellular location">
    <subcellularLocation>
        <location evidence="1">Nucleus</location>
    </subcellularLocation>
</comment>
<accession>A0A444YL95</accession>
<comment type="caution">
    <text evidence="5">The sequence shown here is derived from an EMBL/GenBank/DDBJ whole genome shotgun (WGS) entry which is preliminary data.</text>
</comment>
<keyword evidence="3" id="KW-0804">Transcription</keyword>